<evidence type="ECO:0000256" key="2">
    <source>
        <dbReference type="ARBA" id="ARBA00022723"/>
    </source>
</evidence>
<dbReference type="EMBL" id="JBHSTE010000002">
    <property type="protein sequence ID" value="MFC6332263.1"/>
    <property type="molecule type" value="Genomic_DNA"/>
</dbReference>
<dbReference type="SUPFAM" id="SSF50022">
    <property type="entry name" value="ISP domain"/>
    <property type="match status" value="1"/>
</dbReference>
<gene>
    <name evidence="8" type="ORF">ACFP56_06475</name>
</gene>
<dbReference type="Gene3D" id="2.102.10.10">
    <property type="entry name" value="Rieske [2Fe-2S] iron-sulphur domain"/>
    <property type="match status" value="1"/>
</dbReference>
<evidence type="ECO:0000256" key="6">
    <source>
        <dbReference type="SAM" id="Phobius"/>
    </source>
</evidence>
<dbReference type="InterPro" id="IPR006311">
    <property type="entry name" value="TAT_signal"/>
</dbReference>
<evidence type="ECO:0000313" key="8">
    <source>
        <dbReference type="EMBL" id="MFC6332263.1"/>
    </source>
</evidence>
<dbReference type="InterPro" id="IPR017941">
    <property type="entry name" value="Rieske_2Fe-2S"/>
</dbReference>
<dbReference type="PROSITE" id="PS51296">
    <property type="entry name" value="RIESKE"/>
    <property type="match status" value="1"/>
</dbReference>
<accession>A0ABW1V1F3</accession>
<evidence type="ECO:0000256" key="1">
    <source>
        <dbReference type="ARBA" id="ARBA00022714"/>
    </source>
</evidence>
<keyword evidence="2" id="KW-0479">Metal-binding</keyword>
<dbReference type="Pfam" id="PF00355">
    <property type="entry name" value="Rieske"/>
    <property type="match status" value="1"/>
</dbReference>
<keyword evidence="3" id="KW-0408">Iron</keyword>
<feature type="transmembrane region" description="Helical" evidence="6">
    <location>
        <begin position="24"/>
        <end position="45"/>
    </location>
</feature>
<dbReference type="PANTHER" id="PTHR10134">
    <property type="entry name" value="CYTOCHROME B-C1 COMPLEX SUBUNIT RIESKE, MITOCHONDRIAL"/>
    <property type="match status" value="1"/>
</dbReference>
<dbReference type="InterPro" id="IPR036922">
    <property type="entry name" value="Rieske_2Fe-2S_sf"/>
</dbReference>
<reference evidence="9" key="1">
    <citation type="journal article" date="2019" name="Int. J. Syst. Evol. Microbiol.">
        <title>The Global Catalogue of Microorganisms (GCM) 10K type strain sequencing project: providing services to taxonomists for standard genome sequencing and annotation.</title>
        <authorList>
            <consortium name="The Broad Institute Genomics Platform"/>
            <consortium name="The Broad Institute Genome Sequencing Center for Infectious Disease"/>
            <person name="Wu L."/>
            <person name="Ma J."/>
        </authorList>
    </citation>
    <scope>NUCLEOTIDE SEQUENCE [LARGE SCALE GENOMIC DNA]</scope>
    <source>
        <strain evidence="9">PCU 280</strain>
    </source>
</reference>
<dbReference type="InterPro" id="IPR014349">
    <property type="entry name" value="Rieske_Fe-S_prot"/>
</dbReference>
<dbReference type="Proteomes" id="UP001596233">
    <property type="component" value="Unassembled WGS sequence"/>
</dbReference>
<keyword evidence="1" id="KW-0001">2Fe-2S</keyword>
<evidence type="ECO:0000259" key="7">
    <source>
        <dbReference type="PROSITE" id="PS51296"/>
    </source>
</evidence>
<keyword evidence="4" id="KW-0411">Iron-sulfur</keyword>
<keyword evidence="5" id="KW-1015">Disulfide bond</keyword>
<name>A0ABW1V1F3_9BACL</name>
<keyword evidence="6" id="KW-0812">Transmembrane</keyword>
<evidence type="ECO:0000256" key="3">
    <source>
        <dbReference type="ARBA" id="ARBA00023004"/>
    </source>
</evidence>
<keyword evidence="6" id="KW-0472">Membrane</keyword>
<evidence type="ECO:0000313" key="9">
    <source>
        <dbReference type="Proteomes" id="UP001596233"/>
    </source>
</evidence>
<sequence length="176" mass="19666">MSNHEHQDSKHQPIQRKEMSRRQFLSYTLGGTTAFMVGGAVLPMVRFAVDPLLAKGSSTALVKVMEESKVTTEPQEVKFKVSQVDGWYKSETQKVAWISRDESGAIFALSPICKHLGCTVFWNTHGRNEYDCPCHDARYSKDGKNITVANLPLDEYEVQVQDGIVYLGGIIANTRA</sequence>
<feature type="domain" description="Rieske" evidence="7">
    <location>
        <begin position="98"/>
        <end position="167"/>
    </location>
</feature>
<proteinExistence type="predicted"/>
<comment type="caution">
    <text evidence="8">The sequence shown here is derived from an EMBL/GenBank/DDBJ whole genome shotgun (WGS) entry which is preliminary data.</text>
</comment>
<dbReference type="CDD" id="cd03467">
    <property type="entry name" value="Rieske"/>
    <property type="match status" value="1"/>
</dbReference>
<dbReference type="PROSITE" id="PS51318">
    <property type="entry name" value="TAT"/>
    <property type="match status" value="1"/>
</dbReference>
<organism evidence="8 9">
    <name type="scientific">Paenibacillus septentrionalis</name>
    <dbReference type="NCBI Taxonomy" id="429342"/>
    <lineage>
        <taxon>Bacteria</taxon>
        <taxon>Bacillati</taxon>
        <taxon>Bacillota</taxon>
        <taxon>Bacilli</taxon>
        <taxon>Bacillales</taxon>
        <taxon>Paenibacillaceae</taxon>
        <taxon>Paenibacillus</taxon>
    </lineage>
</organism>
<evidence type="ECO:0000256" key="5">
    <source>
        <dbReference type="ARBA" id="ARBA00023157"/>
    </source>
</evidence>
<protein>
    <submittedName>
        <fullName evidence="8">Ubiquinol-cytochrome c reductase iron-sulfur subunit</fullName>
    </submittedName>
</protein>
<dbReference type="RefSeq" id="WP_379232440.1">
    <property type="nucleotide sequence ID" value="NZ_JBHSTE010000002.1"/>
</dbReference>
<keyword evidence="9" id="KW-1185">Reference proteome</keyword>
<keyword evidence="6" id="KW-1133">Transmembrane helix</keyword>
<evidence type="ECO:0000256" key="4">
    <source>
        <dbReference type="ARBA" id="ARBA00023014"/>
    </source>
</evidence>